<protein>
    <submittedName>
        <fullName evidence="3">Uncharacterized protein</fullName>
    </submittedName>
</protein>
<organism evidence="3 4">
    <name type="scientific">Aggregatibacter aphrophilus</name>
    <name type="common">Haemophilus aphrophilus</name>
    <dbReference type="NCBI Taxonomy" id="732"/>
    <lineage>
        <taxon>Bacteria</taxon>
        <taxon>Pseudomonadati</taxon>
        <taxon>Pseudomonadota</taxon>
        <taxon>Gammaproteobacteria</taxon>
        <taxon>Pasteurellales</taxon>
        <taxon>Pasteurellaceae</taxon>
        <taxon>Aggregatibacter</taxon>
    </lineage>
</organism>
<evidence type="ECO:0000256" key="1">
    <source>
        <dbReference type="SAM" id="MobiDB-lite"/>
    </source>
</evidence>
<accession>A0A336N2P9</accession>
<dbReference type="GeneID" id="49636203"/>
<name>A0A336N2P9_AGGAP</name>
<keyword evidence="2" id="KW-0732">Signal</keyword>
<feature type="signal peptide" evidence="2">
    <location>
        <begin position="1"/>
        <end position="21"/>
    </location>
</feature>
<dbReference type="Proteomes" id="UP000253728">
    <property type="component" value="Unassembled WGS sequence"/>
</dbReference>
<sequence>MKRIKLLTGVFAFSIASLASANTANMEKVMMHSYNINQEISHKMKDSSANMNSHNSIVREYDKRMRGDK</sequence>
<evidence type="ECO:0000313" key="4">
    <source>
        <dbReference type="Proteomes" id="UP000253728"/>
    </source>
</evidence>
<feature type="compositionally biased region" description="Polar residues" evidence="1">
    <location>
        <begin position="47"/>
        <end position="56"/>
    </location>
</feature>
<evidence type="ECO:0000313" key="3">
    <source>
        <dbReference type="EMBL" id="SSY92733.1"/>
    </source>
</evidence>
<proteinExistence type="predicted"/>
<feature type="chain" id="PRO_5016913514" evidence="2">
    <location>
        <begin position="22"/>
        <end position="69"/>
    </location>
</feature>
<feature type="compositionally biased region" description="Basic and acidic residues" evidence="1">
    <location>
        <begin position="57"/>
        <end position="69"/>
    </location>
</feature>
<gene>
    <name evidence="3" type="ORF">NCTC5908_00069</name>
</gene>
<reference evidence="3 4" key="1">
    <citation type="submission" date="2018-06" db="EMBL/GenBank/DDBJ databases">
        <authorList>
            <consortium name="Pathogen Informatics"/>
            <person name="Doyle S."/>
        </authorList>
    </citation>
    <scope>NUCLEOTIDE SEQUENCE [LARGE SCALE GENOMIC DNA]</scope>
    <source>
        <strain evidence="3 4">NCTC5908</strain>
    </source>
</reference>
<evidence type="ECO:0000256" key="2">
    <source>
        <dbReference type="SAM" id="SignalP"/>
    </source>
</evidence>
<dbReference type="EMBL" id="UFSP01000001">
    <property type="protein sequence ID" value="SSY92733.1"/>
    <property type="molecule type" value="Genomic_DNA"/>
</dbReference>
<dbReference type="RefSeq" id="WP_005700782.1">
    <property type="nucleotide sequence ID" value="NZ_CAUTUO010000016.1"/>
</dbReference>
<feature type="region of interest" description="Disordered" evidence="1">
    <location>
        <begin position="45"/>
        <end position="69"/>
    </location>
</feature>
<dbReference type="AlphaFoldDB" id="A0A336N2P9"/>